<keyword evidence="6 8" id="KW-0961">Cell wall biogenesis/degradation</keyword>
<reference evidence="9" key="2">
    <citation type="submission" date="2020-09" db="EMBL/GenBank/DDBJ databases">
        <authorList>
            <person name="Sun Q."/>
            <person name="Sedlacek I."/>
        </authorList>
    </citation>
    <scope>NUCLEOTIDE SEQUENCE</scope>
    <source>
        <strain evidence="9">CCM 8606</strain>
    </source>
</reference>
<proteinExistence type="inferred from homology"/>
<dbReference type="UniPathway" id="UPA00219"/>
<evidence type="ECO:0000256" key="7">
    <source>
        <dbReference type="ARBA" id="ARBA00070053"/>
    </source>
</evidence>
<dbReference type="Gene3D" id="3.40.50.1860">
    <property type="match status" value="2"/>
</dbReference>
<feature type="active site" description="Proton donor/acceptor" evidence="8">
    <location>
        <position position="74"/>
    </location>
</feature>
<dbReference type="InterPro" id="IPR018187">
    <property type="entry name" value="Asp/Glu_racemase_AS_1"/>
</dbReference>
<keyword evidence="10" id="KW-1185">Reference proteome</keyword>
<comment type="similarity">
    <text evidence="8">Belongs to the aspartate/glutamate racemases family.</text>
</comment>
<dbReference type="GO" id="GO:0071555">
    <property type="term" value="P:cell wall organization"/>
    <property type="evidence" value="ECO:0007669"/>
    <property type="project" value="UniProtKB-KW"/>
</dbReference>
<dbReference type="GO" id="GO:0009252">
    <property type="term" value="P:peptidoglycan biosynthetic process"/>
    <property type="evidence" value="ECO:0007669"/>
    <property type="project" value="UniProtKB-UniRule"/>
</dbReference>
<evidence type="ECO:0000313" key="10">
    <source>
        <dbReference type="Proteomes" id="UP000619536"/>
    </source>
</evidence>
<evidence type="ECO:0000313" key="9">
    <source>
        <dbReference type="EMBL" id="GGI13702.1"/>
    </source>
</evidence>
<sequence>MSSYAPIGVFDSGLGGLSVVRQIRHDLPHERILYVADSKRAPYGVRSKEEIIQFSIEIADSLVAQGVKAIVIACNTATAAAVNILRERYSIPIIGMEPALKVAVDRGAGTRQHIVVAATPLTLREHKFAQLLERFNDDHTIAKQPCPDLVTLVESGQLHNHDLVMQTLHRYFDQYDYASLDSIVLGCTHFVFFKPYFEELVESHTAILDGNKGTVRHLAVVLESLGKLADESQQGSVHITNSDTSARLHDLALELLNASHCYE</sequence>
<evidence type="ECO:0000256" key="8">
    <source>
        <dbReference type="HAMAP-Rule" id="MF_00258"/>
    </source>
</evidence>
<evidence type="ECO:0000256" key="1">
    <source>
        <dbReference type="ARBA" id="ARBA00001602"/>
    </source>
</evidence>
<reference evidence="9" key="1">
    <citation type="journal article" date="2014" name="Int. J. Syst. Evol. Microbiol.">
        <title>Complete genome sequence of Corynebacterium casei LMG S-19264T (=DSM 44701T), isolated from a smear-ripened cheese.</title>
        <authorList>
            <consortium name="US DOE Joint Genome Institute (JGI-PGF)"/>
            <person name="Walter F."/>
            <person name="Albersmeier A."/>
            <person name="Kalinowski J."/>
            <person name="Ruckert C."/>
        </authorList>
    </citation>
    <scope>NUCLEOTIDE SEQUENCE</scope>
    <source>
        <strain evidence="9">CCM 8606</strain>
    </source>
</reference>
<dbReference type="Pfam" id="PF01177">
    <property type="entry name" value="Asp_Glu_race"/>
    <property type="match status" value="1"/>
</dbReference>
<keyword evidence="5 8" id="KW-0413">Isomerase</keyword>
<feature type="binding site" evidence="8">
    <location>
        <begin position="75"/>
        <end position="76"/>
    </location>
    <ligand>
        <name>substrate</name>
    </ligand>
</feature>
<feature type="binding site" evidence="8">
    <location>
        <begin position="188"/>
        <end position="189"/>
    </location>
    <ligand>
        <name>substrate</name>
    </ligand>
</feature>
<name>A0A8J3EY11_9BIFI</name>
<dbReference type="PANTHER" id="PTHR21198:SF3">
    <property type="entry name" value="GLUTAMATE RACEMASE"/>
    <property type="match status" value="1"/>
</dbReference>
<comment type="catalytic activity">
    <reaction evidence="1 8">
        <text>L-glutamate = D-glutamate</text>
        <dbReference type="Rhea" id="RHEA:12813"/>
        <dbReference type="ChEBI" id="CHEBI:29985"/>
        <dbReference type="ChEBI" id="CHEBI:29986"/>
        <dbReference type="EC" id="5.1.1.3"/>
    </reaction>
</comment>
<feature type="active site" description="Proton donor/acceptor" evidence="8">
    <location>
        <position position="187"/>
    </location>
</feature>
<accession>A0A8J3EY11</accession>
<dbReference type="FunFam" id="3.40.50.1860:FF:000002">
    <property type="entry name" value="Glutamate racemase"/>
    <property type="match status" value="1"/>
</dbReference>
<dbReference type="EMBL" id="BMDH01000001">
    <property type="protein sequence ID" value="GGI13702.1"/>
    <property type="molecule type" value="Genomic_DNA"/>
</dbReference>
<dbReference type="SUPFAM" id="SSF53681">
    <property type="entry name" value="Aspartate/glutamate racemase"/>
    <property type="match status" value="2"/>
</dbReference>
<evidence type="ECO:0000256" key="2">
    <source>
        <dbReference type="ARBA" id="ARBA00013090"/>
    </source>
</evidence>
<dbReference type="GO" id="GO:0008360">
    <property type="term" value="P:regulation of cell shape"/>
    <property type="evidence" value="ECO:0007669"/>
    <property type="project" value="UniProtKB-KW"/>
</dbReference>
<dbReference type="NCBIfam" id="TIGR00067">
    <property type="entry name" value="glut_race"/>
    <property type="match status" value="1"/>
</dbReference>
<evidence type="ECO:0000256" key="4">
    <source>
        <dbReference type="ARBA" id="ARBA00022984"/>
    </source>
</evidence>
<protein>
    <recommendedName>
        <fullName evidence="7 8">Glutamate racemase</fullName>
        <ecNumber evidence="2 8">5.1.1.3</ecNumber>
    </recommendedName>
</protein>
<dbReference type="AlphaFoldDB" id="A0A8J3EY11"/>
<feature type="binding site" evidence="8">
    <location>
        <begin position="11"/>
        <end position="12"/>
    </location>
    <ligand>
        <name>substrate</name>
    </ligand>
</feature>
<dbReference type="PROSITE" id="PS00923">
    <property type="entry name" value="ASP_GLU_RACEMASE_1"/>
    <property type="match status" value="1"/>
</dbReference>
<dbReference type="InterPro" id="IPR015942">
    <property type="entry name" value="Asp/Glu/hydantoin_racemase"/>
</dbReference>
<dbReference type="PANTHER" id="PTHR21198">
    <property type="entry name" value="GLUTAMATE RACEMASE"/>
    <property type="match status" value="1"/>
</dbReference>
<dbReference type="InterPro" id="IPR004391">
    <property type="entry name" value="Glu_race"/>
</dbReference>
<dbReference type="RefSeq" id="WP_188354847.1">
    <property type="nucleotide sequence ID" value="NZ_BMDH01000001.1"/>
</dbReference>
<dbReference type="InterPro" id="IPR001920">
    <property type="entry name" value="Asp/Glu_race"/>
</dbReference>
<dbReference type="HAMAP" id="MF_00258">
    <property type="entry name" value="Glu_racemase"/>
    <property type="match status" value="1"/>
</dbReference>
<evidence type="ECO:0000256" key="6">
    <source>
        <dbReference type="ARBA" id="ARBA00023316"/>
    </source>
</evidence>
<evidence type="ECO:0000256" key="3">
    <source>
        <dbReference type="ARBA" id="ARBA00022960"/>
    </source>
</evidence>
<dbReference type="GO" id="GO:0008881">
    <property type="term" value="F:glutamate racemase activity"/>
    <property type="evidence" value="ECO:0007669"/>
    <property type="project" value="UniProtKB-UniRule"/>
</dbReference>
<comment type="pathway">
    <text evidence="8">Cell wall biogenesis; peptidoglycan biosynthesis.</text>
</comment>
<keyword evidence="4 8" id="KW-0573">Peptidoglycan synthesis</keyword>
<dbReference type="Proteomes" id="UP000619536">
    <property type="component" value="Unassembled WGS sequence"/>
</dbReference>
<comment type="caution">
    <text evidence="9">The sequence shown here is derived from an EMBL/GenBank/DDBJ whole genome shotgun (WGS) entry which is preliminary data.</text>
</comment>
<dbReference type="EC" id="5.1.1.3" evidence="2 8"/>
<gene>
    <name evidence="8 9" type="primary">murI</name>
    <name evidence="9" type="ORF">GCM10007377_07280</name>
</gene>
<evidence type="ECO:0000256" key="5">
    <source>
        <dbReference type="ARBA" id="ARBA00023235"/>
    </source>
</evidence>
<organism evidence="9 10">
    <name type="scientific">Galliscardovia ingluviei</name>
    <dbReference type="NCBI Taxonomy" id="1769422"/>
    <lineage>
        <taxon>Bacteria</taxon>
        <taxon>Bacillati</taxon>
        <taxon>Actinomycetota</taxon>
        <taxon>Actinomycetes</taxon>
        <taxon>Bifidobacteriales</taxon>
        <taxon>Bifidobacteriaceae</taxon>
        <taxon>Galliscardovia</taxon>
    </lineage>
</organism>
<keyword evidence="3 8" id="KW-0133">Cell shape</keyword>
<comment type="function">
    <text evidence="8">Provides the (R)-glutamate required for cell wall biosynthesis.</text>
</comment>
<feature type="binding site" evidence="8">
    <location>
        <begin position="43"/>
        <end position="44"/>
    </location>
    <ligand>
        <name>substrate</name>
    </ligand>
</feature>